<dbReference type="HOGENOM" id="CLU_893507_0_0_7"/>
<feature type="compositionally biased region" description="Low complexity" evidence="4">
    <location>
        <begin position="115"/>
        <end position="124"/>
    </location>
</feature>
<dbReference type="Proteomes" id="UP000006055">
    <property type="component" value="Chromosome"/>
</dbReference>
<dbReference type="KEGG" id="dti:Desti_0082"/>
<evidence type="ECO:0000256" key="1">
    <source>
        <dbReference type="ARBA" id="ARBA00022729"/>
    </source>
</evidence>
<dbReference type="RefSeq" id="WP_014807990.1">
    <property type="nucleotide sequence ID" value="NC_018025.1"/>
</dbReference>
<dbReference type="GO" id="GO:0051301">
    <property type="term" value="P:cell division"/>
    <property type="evidence" value="ECO:0007669"/>
    <property type="project" value="InterPro"/>
</dbReference>
<dbReference type="InterPro" id="IPR011990">
    <property type="entry name" value="TPR-like_helical_dom_sf"/>
</dbReference>
<protein>
    <submittedName>
        <fullName evidence="6">Tol-pal system protein YbgF</fullName>
    </submittedName>
</protein>
<evidence type="ECO:0000313" key="6">
    <source>
        <dbReference type="EMBL" id="AFM22831.1"/>
    </source>
</evidence>
<dbReference type="InterPro" id="IPR034706">
    <property type="entry name" value="CpoB"/>
</dbReference>
<reference evidence="7" key="1">
    <citation type="submission" date="2012-06" db="EMBL/GenBank/DDBJ databases">
        <title>Complete sequence of chromosome of Desulfomonile tiedjei DSM 6799.</title>
        <authorList>
            <person name="Lucas S."/>
            <person name="Copeland A."/>
            <person name="Lapidus A."/>
            <person name="Glavina del Rio T."/>
            <person name="Dalin E."/>
            <person name="Tice H."/>
            <person name="Bruce D."/>
            <person name="Goodwin L."/>
            <person name="Pitluck S."/>
            <person name="Peters L."/>
            <person name="Ovchinnikova G."/>
            <person name="Zeytun A."/>
            <person name="Lu M."/>
            <person name="Kyrpides N."/>
            <person name="Mavromatis K."/>
            <person name="Ivanova N."/>
            <person name="Brettin T."/>
            <person name="Detter J.C."/>
            <person name="Han C."/>
            <person name="Larimer F."/>
            <person name="Land M."/>
            <person name="Hauser L."/>
            <person name="Markowitz V."/>
            <person name="Cheng J.-F."/>
            <person name="Hugenholtz P."/>
            <person name="Woyke T."/>
            <person name="Wu D."/>
            <person name="Spring S."/>
            <person name="Schroeder M."/>
            <person name="Brambilla E."/>
            <person name="Klenk H.-P."/>
            <person name="Eisen J.A."/>
        </authorList>
    </citation>
    <scope>NUCLEOTIDE SEQUENCE [LARGE SCALE GENOMIC DNA]</scope>
    <source>
        <strain evidence="7">ATCC 49306 / DSM 6799 / DCB-1</strain>
    </source>
</reference>
<evidence type="ECO:0000256" key="2">
    <source>
        <dbReference type="PROSITE-ProRule" id="PRU00339"/>
    </source>
</evidence>
<dbReference type="STRING" id="706587.Desti_0082"/>
<dbReference type="Gene3D" id="1.25.40.10">
    <property type="entry name" value="Tetratricopeptide repeat domain"/>
    <property type="match status" value="1"/>
</dbReference>
<keyword evidence="3" id="KW-0175">Coiled coil</keyword>
<dbReference type="Pfam" id="PF13174">
    <property type="entry name" value="TPR_6"/>
    <property type="match status" value="1"/>
</dbReference>
<feature type="region of interest" description="Disordered" evidence="4">
    <location>
        <begin position="109"/>
        <end position="183"/>
    </location>
</feature>
<keyword evidence="1" id="KW-0732">Signal</keyword>
<dbReference type="Pfam" id="PF13525">
    <property type="entry name" value="YfiO"/>
    <property type="match status" value="1"/>
</dbReference>
<feature type="coiled-coil region" evidence="3">
    <location>
        <begin position="61"/>
        <end position="88"/>
    </location>
</feature>
<organism evidence="6 7">
    <name type="scientific">Desulfomonile tiedjei (strain ATCC 49306 / DSM 6799 / DCB-1)</name>
    <dbReference type="NCBI Taxonomy" id="706587"/>
    <lineage>
        <taxon>Bacteria</taxon>
        <taxon>Pseudomonadati</taxon>
        <taxon>Thermodesulfobacteriota</taxon>
        <taxon>Desulfomonilia</taxon>
        <taxon>Desulfomonilales</taxon>
        <taxon>Desulfomonilaceae</taxon>
        <taxon>Desulfomonile</taxon>
    </lineage>
</organism>
<dbReference type="SMART" id="SM00028">
    <property type="entry name" value="TPR"/>
    <property type="match status" value="3"/>
</dbReference>
<dbReference type="AlphaFoldDB" id="I4BZU0"/>
<sequence length="311" mass="34458">MNTSGNGTSVLKREGRLPVFRLSWVLILVTLALSGCLTRTSGPTLPYVKPAQSVPHTDPGTVHLAARVEEMENEIRRLRDMIERAQAGGNDRLVKTLQDRVASIEKHLGLEAPREASAPAASPSQPTYPEPRQAPQQMRPEAPPTSRAPQQQPGTGPGVQLTRPQTSTNPEVQQPQVDIRNTPIAPDEKAYRDAFQLLRSGNYDQAVMQFEELVKRNPKSQFAADAVYSIGEAKFKMGRYDEAVLNFHRVVKEYPGSLKELDALLKQGEAFEKLGDPRSARVIYKQLTTDNPHTAQGRLAGTRLKQLPKDE</sequence>
<feature type="repeat" description="TPR" evidence="2">
    <location>
        <begin position="224"/>
        <end position="257"/>
    </location>
</feature>
<accession>I4BZU0</accession>
<keyword evidence="7" id="KW-1185">Reference proteome</keyword>
<dbReference type="EMBL" id="CP003360">
    <property type="protein sequence ID" value="AFM22831.1"/>
    <property type="molecule type" value="Genomic_DNA"/>
</dbReference>
<dbReference type="SUPFAM" id="SSF48452">
    <property type="entry name" value="TPR-like"/>
    <property type="match status" value="1"/>
</dbReference>
<gene>
    <name evidence="6" type="ordered locus">Desti_0082</name>
</gene>
<dbReference type="NCBIfam" id="TIGR02795">
    <property type="entry name" value="tol_pal_ybgF"/>
    <property type="match status" value="1"/>
</dbReference>
<dbReference type="HAMAP" id="MF_02066">
    <property type="entry name" value="CpoB"/>
    <property type="match status" value="1"/>
</dbReference>
<evidence type="ECO:0000256" key="3">
    <source>
        <dbReference type="SAM" id="Coils"/>
    </source>
</evidence>
<dbReference type="PROSITE" id="PS50005">
    <property type="entry name" value="TPR"/>
    <property type="match status" value="1"/>
</dbReference>
<evidence type="ECO:0000313" key="7">
    <source>
        <dbReference type="Proteomes" id="UP000006055"/>
    </source>
</evidence>
<feature type="domain" description="Outer membrane lipoprotein BamD-like" evidence="5">
    <location>
        <begin position="186"/>
        <end position="258"/>
    </location>
</feature>
<evidence type="ECO:0000259" key="5">
    <source>
        <dbReference type="Pfam" id="PF13525"/>
    </source>
</evidence>
<name>I4BZU0_DESTA</name>
<feature type="compositionally biased region" description="Polar residues" evidence="4">
    <location>
        <begin position="162"/>
        <end position="176"/>
    </location>
</feature>
<dbReference type="InterPro" id="IPR019734">
    <property type="entry name" value="TPR_rpt"/>
</dbReference>
<proteinExistence type="inferred from homology"/>
<dbReference type="eggNOG" id="COG1729">
    <property type="taxonomic scope" value="Bacteria"/>
</dbReference>
<dbReference type="InterPro" id="IPR014162">
    <property type="entry name" value="CpoB_C"/>
</dbReference>
<dbReference type="InterPro" id="IPR039565">
    <property type="entry name" value="BamD-like"/>
</dbReference>
<dbReference type="OrthoDB" id="13540at2"/>
<evidence type="ECO:0000256" key="4">
    <source>
        <dbReference type="SAM" id="MobiDB-lite"/>
    </source>
</evidence>
<keyword evidence="2" id="KW-0802">TPR repeat</keyword>